<dbReference type="PANTHER" id="PTHR36971">
    <property type="entry name" value="UNNAMED PRODUCT"/>
    <property type="match status" value="1"/>
</dbReference>
<evidence type="ECO:0008006" key="4">
    <source>
        <dbReference type="Google" id="ProtNLM"/>
    </source>
</evidence>
<dbReference type="Proteomes" id="UP000749646">
    <property type="component" value="Unassembled WGS sequence"/>
</dbReference>
<comment type="caution">
    <text evidence="2">The sequence shown here is derived from an EMBL/GenBank/DDBJ whole genome shotgun (WGS) entry which is preliminary data.</text>
</comment>
<dbReference type="EMBL" id="JAAAHW010001567">
    <property type="protein sequence ID" value="KAF9994446.1"/>
    <property type="molecule type" value="Genomic_DNA"/>
</dbReference>
<evidence type="ECO:0000313" key="2">
    <source>
        <dbReference type="EMBL" id="KAF9994446.1"/>
    </source>
</evidence>
<organism evidence="2 3">
    <name type="scientific">Modicella reniformis</name>
    <dbReference type="NCBI Taxonomy" id="1440133"/>
    <lineage>
        <taxon>Eukaryota</taxon>
        <taxon>Fungi</taxon>
        <taxon>Fungi incertae sedis</taxon>
        <taxon>Mucoromycota</taxon>
        <taxon>Mortierellomycotina</taxon>
        <taxon>Mortierellomycetes</taxon>
        <taxon>Mortierellales</taxon>
        <taxon>Mortierellaceae</taxon>
        <taxon>Modicella</taxon>
    </lineage>
</organism>
<proteinExistence type="predicted"/>
<reference evidence="2" key="1">
    <citation type="journal article" date="2020" name="Fungal Divers.">
        <title>Resolving the Mortierellaceae phylogeny through synthesis of multi-gene phylogenetics and phylogenomics.</title>
        <authorList>
            <person name="Vandepol N."/>
            <person name="Liber J."/>
            <person name="Desiro A."/>
            <person name="Na H."/>
            <person name="Kennedy M."/>
            <person name="Barry K."/>
            <person name="Grigoriev I.V."/>
            <person name="Miller A.N."/>
            <person name="O'Donnell K."/>
            <person name="Stajich J.E."/>
            <person name="Bonito G."/>
        </authorList>
    </citation>
    <scope>NUCLEOTIDE SEQUENCE</scope>
    <source>
        <strain evidence="2">MES-2147</strain>
    </source>
</reference>
<gene>
    <name evidence="2" type="ORF">BGZ65_009917</name>
</gene>
<dbReference type="OrthoDB" id="7459479at2759"/>
<feature type="region of interest" description="Disordered" evidence="1">
    <location>
        <begin position="35"/>
        <end position="56"/>
    </location>
</feature>
<dbReference type="AlphaFoldDB" id="A0A9P6MDU6"/>
<dbReference type="PANTHER" id="PTHR36971:SF3">
    <property type="entry name" value="C3H1-TYPE DOMAIN-CONTAINING PROTEIN"/>
    <property type="match status" value="1"/>
</dbReference>
<accession>A0A9P6MDU6</accession>
<name>A0A9P6MDU6_9FUNG</name>
<protein>
    <recommendedName>
        <fullName evidence="4">C3H1-type domain-containing protein</fullName>
    </recommendedName>
</protein>
<keyword evidence="3" id="KW-1185">Reference proteome</keyword>
<evidence type="ECO:0000313" key="3">
    <source>
        <dbReference type="Proteomes" id="UP000749646"/>
    </source>
</evidence>
<feature type="region of interest" description="Disordered" evidence="1">
    <location>
        <begin position="339"/>
        <end position="398"/>
    </location>
</feature>
<feature type="compositionally biased region" description="Acidic residues" evidence="1">
    <location>
        <begin position="387"/>
        <end position="396"/>
    </location>
</feature>
<evidence type="ECO:0000256" key="1">
    <source>
        <dbReference type="SAM" id="MobiDB-lite"/>
    </source>
</evidence>
<sequence>MSASLDKAMAMMLYETTFTAFSDICVKRKSGQIPLENQVHHKHRRRPPLPPPPNGRNKIMLAKEHDQDRTHLQQQDPPCRQLIGQIVHARKCYKRLFFLDVRVSEHHKCTVLFRSDDSRDQLSQWLSDAEVAALWRRVRHGDTITIQVFDPSEEEIAKRDHLVYQATDFNHQAATPPSRSELDNLKDDVELVSKSVSSVSWEDYCKFWISSHKCLKKDCRKRHPTGEEYVSVQAMWVKERIQARQERSRISDDPHAMSSKVPHSQRALIFSQWLVKVFGKDYLNSGSGVLDVAGGKGEISLFLTHMFGIRSTVVEPNVRRDTPYQRRHLMDVIQKQQKLEAGGDKEVPMSSTCTDHGGGQVSRTIPEDAHDGGVYESASNSNGCEVVESDQVQDEQEAAKKERRRLKKLQRDQFIVPRLCTLLDDEFEQNHSDILDGASILIGMHPDQATEPIVDMALKHNKPFAVVPCCVFGHENPHRRLSNGGAVDTTLEFIQYLIEKDMISGVSERVRKEFLPFVGMNIVVFRPRLQPRLG</sequence>